<protein>
    <submittedName>
        <fullName evidence="1">Uncharacterized protein</fullName>
    </submittedName>
</protein>
<sequence length="118" mass="12636">MPAQALDPARLVGSWVFTVDNGQGGFPIEVDIGEGLSTLTVGRIGRSEGDGVTGAVLRGNTLQIDTRMRGWCRRGSAATLEVRFRDDGRFRRGEWSGTCRRQAVGTMPVASGEKVGGR</sequence>
<dbReference type="RefSeq" id="WP_377065830.1">
    <property type="nucleotide sequence ID" value="NZ_JBHMEC010000001.1"/>
</dbReference>
<gene>
    <name evidence="1" type="ORF">ACFFU4_00220</name>
</gene>
<evidence type="ECO:0000313" key="1">
    <source>
        <dbReference type="EMBL" id="MFB9148171.1"/>
    </source>
</evidence>
<name>A0ABV5HVZ2_9RHOB</name>
<dbReference type="Proteomes" id="UP001589670">
    <property type="component" value="Unassembled WGS sequence"/>
</dbReference>
<reference evidence="1 2" key="1">
    <citation type="submission" date="2024-09" db="EMBL/GenBank/DDBJ databases">
        <authorList>
            <person name="Sun Q."/>
            <person name="Mori K."/>
        </authorList>
    </citation>
    <scope>NUCLEOTIDE SEQUENCE [LARGE SCALE GENOMIC DNA]</scope>
    <source>
        <strain evidence="1 2">CECT 9424</strain>
    </source>
</reference>
<keyword evidence="2" id="KW-1185">Reference proteome</keyword>
<comment type="caution">
    <text evidence="1">The sequence shown here is derived from an EMBL/GenBank/DDBJ whole genome shotgun (WGS) entry which is preliminary data.</text>
</comment>
<proteinExistence type="predicted"/>
<organism evidence="1 2">
    <name type="scientific">Roseovarius ramblicola</name>
    <dbReference type="NCBI Taxonomy" id="2022336"/>
    <lineage>
        <taxon>Bacteria</taxon>
        <taxon>Pseudomonadati</taxon>
        <taxon>Pseudomonadota</taxon>
        <taxon>Alphaproteobacteria</taxon>
        <taxon>Rhodobacterales</taxon>
        <taxon>Roseobacteraceae</taxon>
        <taxon>Roseovarius</taxon>
    </lineage>
</organism>
<dbReference type="EMBL" id="JBHMEC010000001">
    <property type="protein sequence ID" value="MFB9148171.1"/>
    <property type="molecule type" value="Genomic_DNA"/>
</dbReference>
<accession>A0ABV5HVZ2</accession>
<evidence type="ECO:0000313" key="2">
    <source>
        <dbReference type="Proteomes" id="UP001589670"/>
    </source>
</evidence>